<gene>
    <name evidence="1" type="ORF">A6769_03455</name>
</gene>
<comment type="caution">
    <text evidence="1">The sequence shown here is derived from an EMBL/GenBank/DDBJ whole genome shotgun (WGS) entry which is preliminary data.</text>
</comment>
<proteinExistence type="predicted"/>
<evidence type="ECO:0000313" key="1">
    <source>
        <dbReference type="EMBL" id="RCJ40428.1"/>
    </source>
</evidence>
<dbReference type="EMBL" id="LXQE01000075">
    <property type="protein sequence ID" value="RCJ40428.1"/>
    <property type="molecule type" value="Genomic_DNA"/>
</dbReference>
<evidence type="ECO:0000313" key="2">
    <source>
        <dbReference type="Proteomes" id="UP000252085"/>
    </source>
</evidence>
<name>A0A367RV34_NOSPU</name>
<reference evidence="1 2" key="1">
    <citation type="submission" date="2016-04" db="EMBL/GenBank/DDBJ databases">
        <authorList>
            <person name="Evans L.H."/>
            <person name="Alamgir A."/>
            <person name="Owens N."/>
            <person name="Weber N.D."/>
            <person name="Virtaneva K."/>
            <person name="Barbian K."/>
            <person name="Babar A."/>
            <person name="Rosenke K."/>
        </authorList>
    </citation>
    <scope>NUCLEOTIDE SEQUENCE [LARGE SCALE GENOMIC DNA]</scope>
    <source>
        <strain evidence="1">NIES-2108</strain>
    </source>
</reference>
<dbReference type="Proteomes" id="UP000252085">
    <property type="component" value="Unassembled WGS sequence"/>
</dbReference>
<sequence length="202" mass="23240">MSTPPEIIDALESILEIYFSGVRHRERAAFILCDNLVEMTCKTKAKQHNHRFDMTCNFHDACTAPGVILPADLKIRVVGYRNTRNNMQHASAAATVDSMHCATAILDVVKVIDHCWFSTSTSMFLDRIKCALRIVYLYSSEGDISKREPFEDRMRRKRWRTQAETVRAEGRQIQPGLRDYWYIAIRMQTPLVDECLNDVGIP</sequence>
<accession>A0A367RV34</accession>
<protein>
    <submittedName>
        <fullName evidence="1">Uncharacterized protein</fullName>
    </submittedName>
</protein>
<dbReference type="AlphaFoldDB" id="A0A367RV34"/>
<organism evidence="1 2">
    <name type="scientific">Nostoc punctiforme NIES-2108</name>
    <dbReference type="NCBI Taxonomy" id="1356359"/>
    <lineage>
        <taxon>Bacteria</taxon>
        <taxon>Bacillati</taxon>
        <taxon>Cyanobacteriota</taxon>
        <taxon>Cyanophyceae</taxon>
        <taxon>Nostocales</taxon>
        <taxon>Nostocaceae</taxon>
        <taxon>Nostoc</taxon>
    </lineage>
</organism>